<reference evidence="1" key="1">
    <citation type="submission" date="2020-07" db="EMBL/GenBank/DDBJ databases">
        <title>Genome sequencing reveals virulence potentials of Helicobacter pylori strain KE21 isolated from a Kenyan patient with gastric signet ring cell carcinoma.</title>
        <authorList>
            <person name="Mwangi C.N."/>
            <person name="Njoroge S."/>
            <person name="Kabamba T.E."/>
            <person name="Matsumoto T."/>
            <person name="Nyerere A."/>
            <person name="Devani S."/>
            <person name="Rajula A."/>
            <person name="Moloo Z."/>
            <person name="Revathi G."/>
            <person name="Yamaoka Y."/>
        </authorList>
    </citation>
    <scope>NUCLEOTIDE SEQUENCE</scope>
    <source>
        <strain evidence="1">HpKE21</strain>
    </source>
</reference>
<gene>
    <name evidence="1" type="ORF">HPKE_02520</name>
</gene>
<protein>
    <recommendedName>
        <fullName evidence="2">Dihydrolipoamide acetyltransferase</fullName>
    </recommendedName>
</protein>
<dbReference type="AlphaFoldDB" id="A0A7G1HP03"/>
<sequence length="96" mass="11065">MVKPLQSLELPLGHPLVEKLCDLSLKDGVKFNEKSEPIFKEEVSEEDKIKFKQALRVFHAIVNNETSLRYLSDDNQKFLEDLAQAKKIANEQIKKP</sequence>
<dbReference type="EMBL" id="AP023320">
    <property type="protein sequence ID" value="BCI57997.1"/>
    <property type="molecule type" value="Genomic_DNA"/>
</dbReference>
<evidence type="ECO:0008006" key="2">
    <source>
        <dbReference type="Google" id="ProtNLM"/>
    </source>
</evidence>
<accession>A0A7G1HP03</accession>
<organism evidence="1">
    <name type="scientific">Helicobacter pylori</name>
    <name type="common">Campylobacter pylori</name>
    <dbReference type="NCBI Taxonomy" id="210"/>
    <lineage>
        <taxon>Bacteria</taxon>
        <taxon>Pseudomonadati</taxon>
        <taxon>Campylobacterota</taxon>
        <taxon>Epsilonproteobacteria</taxon>
        <taxon>Campylobacterales</taxon>
        <taxon>Helicobacteraceae</taxon>
        <taxon>Helicobacter</taxon>
    </lineage>
</organism>
<name>A0A7G1HP03_HELPX</name>
<evidence type="ECO:0000313" key="1">
    <source>
        <dbReference type="EMBL" id="BCI57997.1"/>
    </source>
</evidence>
<proteinExistence type="predicted"/>